<dbReference type="EMBL" id="KY115607">
    <property type="protein sequence ID" value="AQN68900.1"/>
    <property type="molecule type" value="Genomic_DNA"/>
</dbReference>
<reference evidence="2" key="1">
    <citation type="journal article" date="2016" name="Biol. Bull.">
        <title>A Preliminary Molecular and Phylogenetic Analysis of the Genome of a Novel Endogenous Retrovirus in the Sea Slug Elysia chlorotica.</title>
        <authorList>
            <person name="Pierce S.K."/>
            <person name="Mahadevan P."/>
            <person name="Massey S.E."/>
            <person name="Middlebrooks M.L."/>
        </authorList>
    </citation>
    <scope>NUCLEOTIDE SEQUENCE</scope>
    <source>
        <strain evidence="2">Tampa 2006</strain>
    </source>
</reference>
<evidence type="ECO:0000313" key="2">
    <source>
        <dbReference type="EMBL" id="AQN68900.1"/>
    </source>
</evidence>
<accession>A0A1S5V2M3</accession>
<name>A0A1S5V2M3_ELYCH</name>
<protein>
    <submittedName>
        <fullName evidence="2">Uncharacterized protein</fullName>
    </submittedName>
</protein>
<dbReference type="AlphaFoldDB" id="A0A1S5V2M3"/>
<proteinExistence type="predicted"/>
<feature type="region of interest" description="Disordered" evidence="1">
    <location>
        <begin position="95"/>
        <end position="143"/>
    </location>
</feature>
<sequence>MQRQNHDRHAVEREISVDDNVFIKNWGKGDSGCQDKLSKVLDQCHLKSKLVMELLQDQIRTTCAENDGCGSATPDRMVKFTSSALSADQAADELVGKNSPVPKPQNSDATCRPATIRPIPSWQQSPDSPANTLANETVVKTLS</sequence>
<feature type="compositionally biased region" description="Polar residues" evidence="1">
    <location>
        <begin position="121"/>
        <end position="143"/>
    </location>
</feature>
<evidence type="ECO:0000256" key="1">
    <source>
        <dbReference type="SAM" id="MobiDB-lite"/>
    </source>
</evidence>
<organism evidence="2">
    <name type="scientific">Elysia chlorotica</name>
    <name type="common">Eastern emerald elysia</name>
    <name type="synonym">Sea slug</name>
    <dbReference type="NCBI Taxonomy" id="188477"/>
    <lineage>
        <taxon>Eukaryota</taxon>
        <taxon>Metazoa</taxon>
        <taxon>Spiralia</taxon>
        <taxon>Lophotrochozoa</taxon>
        <taxon>Mollusca</taxon>
        <taxon>Gastropoda</taxon>
        <taxon>Heterobranchia</taxon>
        <taxon>Euthyneura</taxon>
        <taxon>Panpulmonata</taxon>
        <taxon>Sacoglossa</taxon>
        <taxon>Placobranchoidea</taxon>
        <taxon>Plakobranchidae</taxon>
        <taxon>Elysia</taxon>
    </lineage>
</organism>